<dbReference type="EMBL" id="AP021861">
    <property type="protein sequence ID" value="BBO34003.1"/>
    <property type="molecule type" value="Genomic_DNA"/>
</dbReference>
<keyword evidence="3" id="KW-1185">Reference proteome</keyword>
<feature type="compositionally biased region" description="Basic and acidic residues" evidence="1">
    <location>
        <begin position="13"/>
        <end position="31"/>
    </location>
</feature>
<reference evidence="3" key="1">
    <citation type="submission" date="2019-10" db="EMBL/GenBank/DDBJ databases">
        <title>Lacipirellula parvula gen. nov., sp. nov., representing a lineage of planctomycetes widespread in freshwater anoxic habitats, and description of the family Lacipirellulaceae.</title>
        <authorList>
            <person name="Dedysh S.N."/>
            <person name="Kulichevskaya I.S."/>
            <person name="Beletsky A.V."/>
            <person name="Rakitin A.L."/>
            <person name="Mardanov A.V."/>
            <person name="Ivanova A.A."/>
            <person name="Saltykova V.X."/>
            <person name="Rijpstra W.I.C."/>
            <person name="Sinninghe Damste J.S."/>
            <person name="Ravin N.V."/>
        </authorList>
    </citation>
    <scope>NUCLEOTIDE SEQUENCE [LARGE SCALE GENOMIC DNA]</scope>
    <source>
        <strain evidence="3">PX69</strain>
    </source>
</reference>
<dbReference type="RefSeq" id="WP_152099658.1">
    <property type="nucleotide sequence ID" value="NZ_AP021861.1"/>
</dbReference>
<protein>
    <submittedName>
        <fullName evidence="2">Uncharacterized protein</fullName>
    </submittedName>
</protein>
<proteinExistence type="predicted"/>
<name>A0A5K7XIK0_9BACT</name>
<dbReference type="AlphaFoldDB" id="A0A5K7XIK0"/>
<accession>A0A5K7XIK0</accession>
<dbReference type="Proteomes" id="UP000326837">
    <property type="component" value="Chromosome"/>
</dbReference>
<dbReference type="KEGG" id="lpav:PLANPX_3615"/>
<sequence length="78" mass="9029">MSSTLVTEQPAFIDRRNPLSEADGPGRERRQFSNSYTELSPDAAELARAIDTYKLSHRRRFINFEEMLSIFKSLGYSR</sequence>
<feature type="region of interest" description="Disordered" evidence="1">
    <location>
        <begin position="1"/>
        <end position="35"/>
    </location>
</feature>
<gene>
    <name evidence="2" type="ORF">PLANPX_3615</name>
</gene>
<evidence type="ECO:0000313" key="2">
    <source>
        <dbReference type="EMBL" id="BBO34003.1"/>
    </source>
</evidence>
<evidence type="ECO:0000256" key="1">
    <source>
        <dbReference type="SAM" id="MobiDB-lite"/>
    </source>
</evidence>
<organism evidence="2 3">
    <name type="scientific">Lacipirellula parvula</name>
    <dbReference type="NCBI Taxonomy" id="2650471"/>
    <lineage>
        <taxon>Bacteria</taxon>
        <taxon>Pseudomonadati</taxon>
        <taxon>Planctomycetota</taxon>
        <taxon>Planctomycetia</taxon>
        <taxon>Pirellulales</taxon>
        <taxon>Lacipirellulaceae</taxon>
        <taxon>Lacipirellula</taxon>
    </lineage>
</organism>
<evidence type="ECO:0000313" key="3">
    <source>
        <dbReference type="Proteomes" id="UP000326837"/>
    </source>
</evidence>